<accession>A0A4P6V424</accession>
<dbReference type="InterPro" id="IPR021791">
    <property type="entry name" value="Phage_TAC_11"/>
</dbReference>
<reference evidence="1 2" key="1">
    <citation type="journal article" date="2017" name="Int. J. Syst. Evol. Microbiol.">
        <title>Roseitalea porphyridii gen. nov., sp. nov., isolated from a red alga, and reclassification of Hoeflea suaedae Chung et al. 2013 as Pseudohoeflea suaedae gen. nov., comb. nov.</title>
        <authorList>
            <person name="Hyeon J.W."/>
            <person name="Jeong S.E."/>
            <person name="Baek K."/>
            <person name="Jeon C.O."/>
        </authorList>
    </citation>
    <scope>NUCLEOTIDE SEQUENCE [LARGE SCALE GENOMIC DNA]</scope>
    <source>
        <strain evidence="1 2">MA7-20</strain>
    </source>
</reference>
<dbReference type="Proteomes" id="UP000293719">
    <property type="component" value="Chromosome"/>
</dbReference>
<organism evidence="1 2">
    <name type="scientific">Roseitalea porphyridii</name>
    <dbReference type="NCBI Taxonomy" id="1852022"/>
    <lineage>
        <taxon>Bacteria</taxon>
        <taxon>Pseudomonadati</taxon>
        <taxon>Pseudomonadota</taxon>
        <taxon>Alphaproteobacteria</taxon>
        <taxon>Hyphomicrobiales</taxon>
        <taxon>Ahrensiaceae</taxon>
        <taxon>Roseitalea</taxon>
    </lineage>
</organism>
<name>A0A4P6V424_9HYPH</name>
<dbReference type="KEGG" id="rpod:E0E05_05455"/>
<dbReference type="OrthoDB" id="7206814at2"/>
<evidence type="ECO:0000313" key="1">
    <source>
        <dbReference type="EMBL" id="QBK32267.1"/>
    </source>
</evidence>
<evidence type="ECO:0000313" key="2">
    <source>
        <dbReference type="Proteomes" id="UP000293719"/>
    </source>
</evidence>
<proteinExistence type="predicted"/>
<dbReference type="EMBL" id="CP036532">
    <property type="protein sequence ID" value="QBK32267.1"/>
    <property type="molecule type" value="Genomic_DNA"/>
</dbReference>
<keyword evidence="2" id="KW-1185">Reference proteome</keyword>
<sequence length="107" mass="10907">MVNRKRGEIVANLGGKDRCLCLTLGALARLESAFAVSDLAALGERFSSGRLSARDLMVIIHAGLEGGGHTFALDDVAEMQVDGGIAGYAAIVSDLLAATFGEAGADG</sequence>
<dbReference type="AlphaFoldDB" id="A0A4P6V424"/>
<protein>
    <submittedName>
        <fullName evidence="1">Gene transfer agent family protein</fullName>
    </submittedName>
</protein>
<gene>
    <name evidence="1" type="ORF">E0E05_05455</name>
</gene>
<dbReference type="Pfam" id="PF11836">
    <property type="entry name" value="Phage_TAC_11"/>
    <property type="match status" value="1"/>
</dbReference>